<dbReference type="GeneTree" id="ENSGT01110000267173"/>
<dbReference type="PANTHER" id="PTHR47633">
    <property type="entry name" value="IMMUNOGLOBULIN"/>
    <property type="match status" value="1"/>
</dbReference>
<feature type="domain" description="Ig-like" evidence="3">
    <location>
        <begin position="137"/>
        <end position="227"/>
    </location>
</feature>
<organism evidence="4 5">
    <name type="scientific">Pygocentrus nattereri</name>
    <name type="common">Red-bellied piranha</name>
    <dbReference type="NCBI Taxonomy" id="42514"/>
    <lineage>
        <taxon>Eukaryota</taxon>
        <taxon>Metazoa</taxon>
        <taxon>Chordata</taxon>
        <taxon>Craniata</taxon>
        <taxon>Vertebrata</taxon>
        <taxon>Euteleostomi</taxon>
        <taxon>Actinopterygii</taxon>
        <taxon>Neopterygii</taxon>
        <taxon>Teleostei</taxon>
        <taxon>Ostariophysi</taxon>
        <taxon>Characiformes</taxon>
        <taxon>Characoidei</taxon>
        <taxon>Pygocentrus</taxon>
    </lineage>
</organism>
<dbReference type="SMART" id="SM00408">
    <property type="entry name" value="IGc2"/>
    <property type="match status" value="2"/>
</dbReference>
<keyword evidence="2" id="KW-0393">Immunoglobulin domain</keyword>
<dbReference type="InterPro" id="IPR013783">
    <property type="entry name" value="Ig-like_fold"/>
</dbReference>
<reference evidence="4" key="3">
    <citation type="submission" date="2025-09" db="UniProtKB">
        <authorList>
            <consortium name="Ensembl"/>
        </authorList>
    </citation>
    <scope>IDENTIFICATION</scope>
</reference>
<proteinExistence type="inferred from homology"/>
<dbReference type="PANTHER" id="PTHR47633:SF8">
    <property type="entry name" value="SPEG NEIGHBOR PROTEIN"/>
    <property type="match status" value="1"/>
</dbReference>
<dbReference type="AlphaFoldDB" id="A0AAR2M0Y7"/>
<evidence type="ECO:0000313" key="4">
    <source>
        <dbReference type="Ensembl" id="ENSPNAP00000082465.1"/>
    </source>
</evidence>
<accession>A0AAR2M0Y7</accession>
<dbReference type="Gene3D" id="2.60.40.10">
    <property type="entry name" value="Immunoglobulins"/>
    <property type="match status" value="3"/>
</dbReference>
<evidence type="ECO:0000256" key="2">
    <source>
        <dbReference type="ARBA" id="ARBA00023319"/>
    </source>
</evidence>
<dbReference type="Pfam" id="PF07679">
    <property type="entry name" value="I-set"/>
    <property type="match status" value="2"/>
</dbReference>
<sequence length="353" mass="39731">MVKAINIAGETSSHAFLLVQDIFCFSAKQVLSFTQEVEDVYAKEKDTMVTFECETNEPFVKVKWLKNNAEIFSGDKYRMHSDRKVITAPTPVLDISEHVVDTVEPSEKIAGAPSDENTSQTLKHKFTFSFDDIGEVPKVFRELENISCSDGQTVILECIILGEPAPSVIWLHDDIALDPLNIDKYKFEEHDKSYRLYIYNFTYLDAGTYRCTATNKHGQVESVADVSFDSTALDSGFSSLATLEMGELARPLGFSTDITPTVRTEDAPNVTFKWFKSGSEIRHSDKYRIISRNTTSCLELLNPAKADSGEYTCRASNQHGSDSYRTLHFSECCGTNIYLLLQSNSFLFLFLLL</sequence>
<dbReference type="InterPro" id="IPR003598">
    <property type="entry name" value="Ig_sub2"/>
</dbReference>
<name>A0AAR2M0Y7_PYGNA</name>
<dbReference type="SUPFAM" id="SSF48726">
    <property type="entry name" value="Immunoglobulin"/>
    <property type="match status" value="3"/>
</dbReference>
<reference evidence="4" key="2">
    <citation type="submission" date="2025-08" db="UniProtKB">
        <authorList>
            <consortium name="Ensembl"/>
        </authorList>
    </citation>
    <scope>IDENTIFICATION</scope>
</reference>
<dbReference type="InterPro" id="IPR003599">
    <property type="entry name" value="Ig_sub"/>
</dbReference>
<keyword evidence="5" id="KW-1185">Reference proteome</keyword>
<dbReference type="InterPro" id="IPR036179">
    <property type="entry name" value="Ig-like_dom_sf"/>
</dbReference>
<feature type="domain" description="Ig-like" evidence="3">
    <location>
        <begin position="268"/>
        <end position="328"/>
    </location>
</feature>
<protein>
    <recommendedName>
        <fullName evidence="3">Ig-like domain-containing protein</fullName>
    </recommendedName>
</protein>
<reference evidence="4 5" key="1">
    <citation type="submission" date="2020-10" db="EMBL/GenBank/DDBJ databases">
        <title>Pygocentrus nattereri (red-bellied piranha) genome, fPygNat1, primary haplotype.</title>
        <authorList>
            <person name="Myers G."/>
            <person name="Meyer A."/>
            <person name="Karagic N."/>
            <person name="Pippel M."/>
            <person name="Winkler S."/>
            <person name="Tracey A."/>
            <person name="Wood J."/>
            <person name="Formenti G."/>
            <person name="Howe K."/>
            <person name="Fedrigo O."/>
            <person name="Jarvis E.D."/>
        </authorList>
    </citation>
    <scope>NUCLEOTIDE SEQUENCE [LARGE SCALE GENOMIC DNA]</scope>
</reference>
<dbReference type="InterPro" id="IPR013098">
    <property type="entry name" value="Ig_I-set"/>
</dbReference>
<dbReference type="SMART" id="SM00409">
    <property type="entry name" value="IG"/>
    <property type="match status" value="2"/>
</dbReference>
<evidence type="ECO:0000259" key="3">
    <source>
        <dbReference type="PROSITE" id="PS50835"/>
    </source>
</evidence>
<dbReference type="FunFam" id="2.60.40.10:FF:000080">
    <property type="entry name" value="Myosin light chain kinase, smooth muscle"/>
    <property type="match status" value="1"/>
</dbReference>
<dbReference type="GO" id="GO:0004672">
    <property type="term" value="F:protein kinase activity"/>
    <property type="evidence" value="ECO:0007669"/>
    <property type="project" value="TreeGrafter"/>
</dbReference>
<dbReference type="InterPro" id="IPR007110">
    <property type="entry name" value="Ig-like_dom"/>
</dbReference>
<evidence type="ECO:0000313" key="5">
    <source>
        <dbReference type="Proteomes" id="UP001501920"/>
    </source>
</evidence>
<dbReference type="Proteomes" id="UP001501920">
    <property type="component" value="Chromosome 6"/>
</dbReference>
<evidence type="ECO:0000256" key="1">
    <source>
        <dbReference type="ARBA" id="ARBA00006692"/>
    </source>
</evidence>
<comment type="similarity">
    <text evidence="1">Belongs to the protein kinase superfamily. CAMK Ser/Thr protein kinase family.</text>
</comment>
<dbReference type="PROSITE" id="PS50835">
    <property type="entry name" value="IG_LIKE"/>
    <property type="match status" value="2"/>
</dbReference>
<dbReference type="Ensembl" id="ENSPNAT00000081498.1">
    <property type="protein sequence ID" value="ENSPNAP00000082465.1"/>
    <property type="gene ID" value="ENSPNAG00000032016.1"/>
</dbReference>